<sequence length="283" mass="32503">MEMLPTEDQILEYEKKGWFVGNFILPEEIIDKAKKGAKDFYNGLKDYNLSEFTGIADDIFDDTAVIRNNEFVTLQKKELQALGFHQLITATAAKLARTDEIRLFADSLINKLPTNAKKEGVVGWHSDKAYWPTCTSQNMLTAWIPLQDVTIDMGPLLHIDQSNQWKDEKELKSFFSFNNQDLSAFENYLSKNKSNHIKSAMVLKKGQVSFHNCNTIHASYPNISNKNRMALAMHFQDKSNQYQKAYKDNGDLIVIGYDQICEKDSDGNPNYSDKKIFPKIFKF</sequence>
<keyword evidence="2" id="KW-0560">Oxidoreductase</keyword>
<dbReference type="Pfam" id="PF05721">
    <property type="entry name" value="PhyH"/>
    <property type="match status" value="1"/>
</dbReference>
<dbReference type="SUPFAM" id="SSF51197">
    <property type="entry name" value="Clavaminate synthase-like"/>
    <property type="match status" value="1"/>
</dbReference>
<evidence type="ECO:0000313" key="3">
    <source>
        <dbReference type="Proteomes" id="UP000184231"/>
    </source>
</evidence>
<dbReference type="STRING" id="558155.SAMN04487911_10157"/>
<protein>
    <submittedName>
        <fullName evidence="2">Ectoine hydroxylase-related dioxygenase, phytanoyl-CoA dioxygenase (PhyH) family</fullName>
    </submittedName>
</protein>
<accession>A0A1M6A382</accession>
<dbReference type="PANTHER" id="PTHR20883:SF48">
    <property type="entry name" value="ECTOINE DIOXYGENASE"/>
    <property type="match status" value="1"/>
</dbReference>
<proteinExistence type="predicted"/>
<name>A0A1M6A382_9FLAO</name>
<comment type="cofactor">
    <cofactor evidence="1">
        <name>Fe(2+)</name>
        <dbReference type="ChEBI" id="CHEBI:29033"/>
    </cofactor>
</comment>
<dbReference type="Proteomes" id="UP000184231">
    <property type="component" value="Unassembled WGS sequence"/>
</dbReference>
<dbReference type="InterPro" id="IPR008775">
    <property type="entry name" value="Phytyl_CoA_dOase-like"/>
</dbReference>
<evidence type="ECO:0000256" key="1">
    <source>
        <dbReference type="ARBA" id="ARBA00001954"/>
    </source>
</evidence>
<dbReference type="AlphaFoldDB" id="A0A1M6A382"/>
<organism evidence="2 3">
    <name type="scientific">Arenibacter nanhaiticus</name>
    <dbReference type="NCBI Taxonomy" id="558155"/>
    <lineage>
        <taxon>Bacteria</taxon>
        <taxon>Pseudomonadati</taxon>
        <taxon>Bacteroidota</taxon>
        <taxon>Flavobacteriia</taxon>
        <taxon>Flavobacteriales</taxon>
        <taxon>Flavobacteriaceae</taxon>
        <taxon>Arenibacter</taxon>
    </lineage>
</organism>
<dbReference type="GO" id="GO:0005506">
    <property type="term" value="F:iron ion binding"/>
    <property type="evidence" value="ECO:0007669"/>
    <property type="project" value="UniProtKB-ARBA"/>
</dbReference>
<dbReference type="PANTHER" id="PTHR20883">
    <property type="entry name" value="PHYTANOYL-COA DIOXYGENASE DOMAIN CONTAINING 1"/>
    <property type="match status" value="1"/>
</dbReference>
<evidence type="ECO:0000313" key="2">
    <source>
        <dbReference type="EMBL" id="SHI30878.1"/>
    </source>
</evidence>
<dbReference type="GO" id="GO:0016706">
    <property type="term" value="F:2-oxoglutarate-dependent dioxygenase activity"/>
    <property type="evidence" value="ECO:0007669"/>
    <property type="project" value="UniProtKB-ARBA"/>
</dbReference>
<reference evidence="2 3" key="1">
    <citation type="submission" date="2016-11" db="EMBL/GenBank/DDBJ databases">
        <authorList>
            <person name="Jaros S."/>
            <person name="Januszkiewicz K."/>
            <person name="Wedrychowicz H."/>
        </authorList>
    </citation>
    <scope>NUCLEOTIDE SEQUENCE [LARGE SCALE GENOMIC DNA]</scope>
    <source>
        <strain evidence="2 3">CGMCC 1.8863</strain>
    </source>
</reference>
<gene>
    <name evidence="2" type="ORF">SAMN04487911_10157</name>
</gene>
<dbReference type="EMBL" id="FQYX01000001">
    <property type="protein sequence ID" value="SHI30878.1"/>
    <property type="molecule type" value="Genomic_DNA"/>
</dbReference>
<keyword evidence="3" id="KW-1185">Reference proteome</keyword>
<dbReference type="Gene3D" id="2.60.120.620">
    <property type="entry name" value="q2cbj1_9rhob like domain"/>
    <property type="match status" value="1"/>
</dbReference>
<keyword evidence="2" id="KW-0223">Dioxygenase</keyword>